<evidence type="ECO:0000256" key="3">
    <source>
        <dbReference type="ARBA" id="ARBA00022448"/>
    </source>
</evidence>
<keyword evidence="8 11" id="KW-0472">Membrane</keyword>
<evidence type="ECO:0000256" key="8">
    <source>
        <dbReference type="ARBA" id="ARBA00023136"/>
    </source>
</evidence>
<keyword evidence="7 12" id="KW-0798">TonB box</keyword>
<feature type="domain" description="TonB-dependent receptor-like beta-barrel" evidence="13">
    <location>
        <begin position="262"/>
        <end position="656"/>
    </location>
</feature>
<evidence type="ECO:0000313" key="16">
    <source>
        <dbReference type="Proteomes" id="UP001225378"/>
    </source>
</evidence>
<accession>A0AAU7NXE9</accession>
<keyword evidence="3 11" id="KW-0813">Transport</keyword>
<dbReference type="SUPFAM" id="SSF56935">
    <property type="entry name" value="Porins"/>
    <property type="match status" value="1"/>
</dbReference>
<evidence type="ECO:0000256" key="6">
    <source>
        <dbReference type="ARBA" id="ARBA00022729"/>
    </source>
</evidence>
<comment type="subcellular location">
    <subcellularLocation>
        <location evidence="1 11">Cell outer membrane</location>
        <topology evidence="1 11">Multi-pass membrane protein</topology>
    </subcellularLocation>
</comment>
<evidence type="ECO:0000256" key="2">
    <source>
        <dbReference type="ARBA" id="ARBA00008143"/>
    </source>
</evidence>
<dbReference type="Proteomes" id="UP001225378">
    <property type="component" value="Chromosome"/>
</dbReference>
<keyword evidence="4 11" id="KW-1134">Transmembrane beta strand</keyword>
<keyword evidence="6" id="KW-0732">Signal</keyword>
<dbReference type="AlphaFoldDB" id="A0AAU7NXE9"/>
<dbReference type="EMBL" id="CP157743">
    <property type="protein sequence ID" value="XBS21635.1"/>
    <property type="molecule type" value="Genomic_DNA"/>
</dbReference>
<dbReference type="RefSeq" id="WP_305909371.1">
    <property type="nucleotide sequence ID" value="NZ_CP157743.1"/>
</dbReference>
<dbReference type="InterPro" id="IPR036942">
    <property type="entry name" value="Beta-barrel_TonB_sf"/>
</dbReference>
<evidence type="ECO:0000259" key="13">
    <source>
        <dbReference type="Pfam" id="PF00593"/>
    </source>
</evidence>
<evidence type="ECO:0000256" key="12">
    <source>
        <dbReference type="RuleBase" id="RU003357"/>
    </source>
</evidence>
<dbReference type="KEGG" id="mech:Q9L42_005790"/>
<reference evidence="15 16" key="1">
    <citation type="journal article" date="2024" name="Microbiology">
        <title>Methylomarinum rosea sp. nov., a novel halophilic methanotrophic bacterium from the hypersaline Lake Elton.</title>
        <authorList>
            <person name="Suleimanov R.Z."/>
            <person name="Oshkin I.Y."/>
            <person name="Danilova O.V."/>
            <person name="Suzina N.E."/>
            <person name="Dedysh S.N."/>
        </authorList>
    </citation>
    <scope>NUCLEOTIDE SEQUENCE [LARGE SCALE GENOMIC DNA]</scope>
    <source>
        <strain evidence="15 16">Ch1-1</strain>
    </source>
</reference>
<dbReference type="PANTHER" id="PTHR30069:SF29">
    <property type="entry name" value="HEMOGLOBIN AND HEMOGLOBIN-HAPTOGLOBIN-BINDING PROTEIN 1-RELATED"/>
    <property type="match status" value="1"/>
</dbReference>
<dbReference type="Gene3D" id="2.170.130.10">
    <property type="entry name" value="TonB-dependent receptor, plug domain"/>
    <property type="match status" value="1"/>
</dbReference>
<organism evidence="15 16">
    <name type="scientific">Methylomarinum roseum</name>
    <dbReference type="NCBI Taxonomy" id="3067653"/>
    <lineage>
        <taxon>Bacteria</taxon>
        <taxon>Pseudomonadati</taxon>
        <taxon>Pseudomonadota</taxon>
        <taxon>Gammaproteobacteria</taxon>
        <taxon>Methylococcales</taxon>
        <taxon>Methylococcaceae</taxon>
        <taxon>Methylomarinum</taxon>
    </lineage>
</organism>
<dbReference type="InterPro" id="IPR000531">
    <property type="entry name" value="Beta-barrel_TonB"/>
</dbReference>
<dbReference type="Gene3D" id="2.40.170.20">
    <property type="entry name" value="TonB-dependent receptor, beta-barrel domain"/>
    <property type="match status" value="1"/>
</dbReference>
<sequence length="688" mass="76532">MEDFLSLSPAELADIPVTIATGTAKPVYRSAAVTSVITAEQIDEMGATELHEVLETVPGLHVSIQPVTNDYVYSMRGIANNTNNEVLVMMNGTRYSVPYKGSYMTGMEIPVEAIQRIEVIRGPGSALYGADAFAGVINIITKKAGDIDGAVAGVRGGSWDSQSIWGQHGGNWLGWDVAASLQYSHNNADDDRIIAADAQTSLDEVLGTRASNAPGAMQTQAERWNAHLNLQRKHIDINFWAFSEVDAGFRAGAGGALDNVGSVDGEHYLADVRFSTEDALEDWELQAHFSYLNTAIDSEIFNFPAGSVVPIGADGNFTAEVMDSRGLVFFPEGMRTDIGIKNKVPSLELSSLYKGLDDHLIRFIAGYRYEELNTSESRNYGVGILDGAIIPPSAAELVDVTGTDAIFLPDRHRDIWSFALQDEWQIAKGWQLTAGIRYDEYSDFGSTLNPRAALVWDVNEQLTTKLLYGQAYRAPSFLEQYQQNSQLFIGNADLEPEEIETVELAFDYRPMRTLRTALNVYYYQIENLIGNEAAFIDASEPGVVNGEGQHGYGMELEWDWQFQQNWKFRGNYAWQYARNEDFKRRVSGVPEHKLYSALVWSFMPQWRLQTQLNWVGHRISPVGDSRMLEDYETVDITLNGKKLFGVVDVTASVRNVFDSDGREPAISAYPDNLPIPGQSFYLETSIHF</sequence>
<evidence type="ECO:0000256" key="9">
    <source>
        <dbReference type="ARBA" id="ARBA00023170"/>
    </source>
</evidence>
<evidence type="ECO:0000256" key="5">
    <source>
        <dbReference type="ARBA" id="ARBA00022692"/>
    </source>
</evidence>
<dbReference type="InterPro" id="IPR039426">
    <property type="entry name" value="TonB-dep_rcpt-like"/>
</dbReference>
<keyword evidence="5 11" id="KW-0812">Transmembrane</keyword>
<protein>
    <submittedName>
        <fullName evidence="15">TonB-dependent receptor</fullName>
    </submittedName>
</protein>
<dbReference type="PROSITE" id="PS52016">
    <property type="entry name" value="TONB_DEPENDENT_REC_3"/>
    <property type="match status" value="1"/>
</dbReference>
<keyword evidence="16" id="KW-1185">Reference proteome</keyword>
<dbReference type="InterPro" id="IPR012910">
    <property type="entry name" value="Plug_dom"/>
</dbReference>
<dbReference type="InterPro" id="IPR037066">
    <property type="entry name" value="Plug_dom_sf"/>
</dbReference>
<evidence type="ECO:0000313" key="15">
    <source>
        <dbReference type="EMBL" id="XBS21635.1"/>
    </source>
</evidence>
<evidence type="ECO:0000256" key="7">
    <source>
        <dbReference type="ARBA" id="ARBA00023077"/>
    </source>
</evidence>
<evidence type="ECO:0000259" key="14">
    <source>
        <dbReference type="Pfam" id="PF07715"/>
    </source>
</evidence>
<keyword evidence="9 15" id="KW-0675">Receptor</keyword>
<name>A0AAU7NXE9_9GAMM</name>
<comment type="similarity">
    <text evidence="2">Belongs to the TonB-dependent receptor family. Hemoglobin/haptoglobin binding protein subfamily.</text>
</comment>
<dbReference type="GO" id="GO:0009279">
    <property type="term" value="C:cell outer membrane"/>
    <property type="evidence" value="ECO:0007669"/>
    <property type="project" value="UniProtKB-SubCell"/>
</dbReference>
<evidence type="ECO:0000256" key="1">
    <source>
        <dbReference type="ARBA" id="ARBA00004571"/>
    </source>
</evidence>
<dbReference type="Pfam" id="PF07715">
    <property type="entry name" value="Plug"/>
    <property type="match status" value="1"/>
</dbReference>
<dbReference type="Pfam" id="PF00593">
    <property type="entry name" value="TonB_dep_Rec_b-barrel"/>
    <property type="match status" value="1"/>
</dbReference>
<keyword evidence="10 11" id="KW-0998">Cell outer membrane</keyword>
<evidence type="ECO:0000256" key="11">
    <source>
        <dbReference type="PROSITE-ProRule" id="PRU01360"/>
    </source>
</evidence>
<proteinExistence type="inferred from homology"/>
<dbReference type="CDD" id="cd01347">
    <property type="entry name" value="ligand_gated_channel"/>
    <property type="match status" value="1"/>
</dbReference>
<evidence type="ECO:0000256" key="10">
    <source>
        <dbReference type="ARBA" id="ARBA00023237"/>
    </source>
</evidence>
<gene>
    <name evidence="15" type="ORF">Q9L42_005790</name>
</gene>
<evidence type="ECO:0000256" key="4">
    <source>
        <dbReference type="ARBA" id="ARBA00022452"/>
    </source>
</evidence>
<dbReference type="GO" id="GO:0015344">
    <property type="term" value="F:siderophore uptake transmembrane transporter activity"/>
    <property type="evidence" value="ECO:0007669"/>
    <property type="project" value="TreeGrafter"/>
</dbReference>
<feature type="domain" description="TonB-dependent receptor plug" evidence="14">
    <location>
        <begin position="29"/>
        <end position="136"/>
    </location>
</feature>
<dbReference type="PANTHER" id="PTHR30069">
    <property type="entry name" value="TONB-DEPENDENT OUTER MEMBRANE RECEPTOR"/>
    <property type="match status" value="1"/>
</dbReference>
<dbReference type="GO" id="GO:0044718">
    <property type="term" value="P:siderophore transmembrane transport"/>
    <property type="evidence" value="ECO:0007669"/>
    <property type="project" value="TreeGrafter"/>
</dbReference>